<evidence type="ECO:0000313" key="5">
    <source>
        <dbReference type="Proteomes" id="UP000460718"/>
    </source>
</evidence>
<dbReference type="Proteomes" id="UP000488956">
    <property type="component" value="Unassembled WGS sequence"/>
</dbReference>
<evidence type="ECO:0000313" key="7">
    <source>
        <dbReference type="Proteomes" id="UP000488956"/>
    </source>
</evidence>
<evidence type="ECO:0000313" key="2">
    <source>
        <dbReference type="EMBL" id="KAE8958909.1"/>
    </source>
</evidence>
<dbReference type="Proteomes" id="UP000476176">
    <property type="component" value="Unassembled WGS sequence"/>
</dbReference>
<dbReference type="Proteomes" id="UP000460718">
    <property type="component" value="Unassembled WGS sequence"/>
</dbReference>
<evidence type="ECO:0000313" key="3">
    <source>
        <dbReference type="EMBL" id="KAE9062200.1"/>
    </source>
</evidence>
<accession>A0A6A3GN03</accession>
<evidence type="ECO:0000313" key="4">
    <source>
        <dbReference type="EMBL" id="KAE9166994.1"/>
    </source>
</evidence>
<dbReference type="EMBL" id="QXFW01006579">
    <property type="protein sequence ID" value="KAE8958909.1"/>
    <property type="molecule type" value="Genomic_DNA"/>
</dbReference>
<sequence length="127" mass="12269">MLNTSDKDSDEGELSHTGLTEDSEASDGEGGGATPVTKAGKKKGSSHVGKSSGGKSSGSKTSSGKSGDGKAGGGSKAESWDDGGGKKAAPSPSRSGSSTPEDKPPTDKVESKSSNTGGSQVLAAAEP</sequence>
<dbReference type="EMBL" id="QXFX01004961">
    <property type="protein sequence ID" value="KAE9062200.1"/>
    <property type="molecule type" value="Genomic_DNA"/>
</dbReference>
<dbReference type="EMBL" id="QXGC01004980">
    <property type="protein sequence ID" value="KAE9166994.1"/>
    <property type="molecule type" value="Genomic_DNA"/>
</dbReference>
<evidence type="ECO:0000313" key="6">
    <source>
        <dbReference type="Proteomes" id="UP000476176"/>
    </source>
</evidence>
<proteinExistence type="predicted"/>
<comment type="caution">
    <text evidence="2">The sequence shown here is derived from an EMBL/GenBank/DDBJ whole genome shotgun (WGS) entry which is preliminary data.</text>
</comment>
<organism evidence="2 5">
    <name type="scientific">Phytophthora fragariae</name>
    <dbReference type="NCBI Taxonomy" id="53985"/>
    <lineage>
        <taxon>Eukaryota</taxon>
        <taxon>Sar</taxon>
        <taxon>Stramenopiles</taxon>
        <taxon>Oomycota</taxon>
        <taxon>Peronosporomycetes</taxon>
        <taxon>Peronosporales</taxon>
        <taxon>Peronosporaceae</taxon>
        <taxon>Phytophthora</taxon>
    </lineage>
</organism>
<evidence type="ECO:0000256" key="1">
    <source>
        <dbReference type="SAM" id="MobiDB-lite"/>
    </source>
</evidence>
<gene>
    <name evidence="4" type="ORF">PF004_g28972</name>
    <name evidence="3" type="ORF">PF010_g29502</name>
    <name evidence="2" type="ORF">PF011_g30599</name>
</gene>
<protein>
    <submittedName>
        <fullName evidence="2">Uncharacterized protein</fullName>
    </submittedName>
</protein>
<reference evidence="5 6" key="1">
    <citation type="submission" date="2018-09" db="EMBL/GenBank/DDBJ databases">
        <title>Genomic investigation of the strawberry pathogen Phytophthora fragariae indicates pathogenicity is determined by transcriptional variation in three key races.</title>
        <authorList>
            <person name="Adams T.M."/>
            <person name="Armitage A.D."/>
            <person name="Sobczyk M.K."/>
            <person name="Bates H.J."/>
            <person name="Dunwell J.M."/>
            <person name="Nellist C.F."/>
            <person name="Harrison R.J."/>
        </authorList>
    </citation>
    <scope>NUCLEOTIDE SEQUENCE [LARGE SCALE GENOMIC DNA]</scope>
    <source>
        <strain evidence="4 6">BC-23</strain>
        <strain evidence="3 7">ONT-3</strain>
        <strain evidence="2 5">SCRP245</strain>
    </source>
</reference>
<name>A0A6A3GN03_9STRA</name>
<dbReference type="AlphaFoldDB" id="A0A6A3GN03"/>
<feature type="region of interest" description="Disordered" evidence="1">
    <location>
        <begin position="1"/>
        <end position="127"/>
    </location>
</feature>
<feature type="compositionally biased region" description="Basic and acidic residues" evidence="1">
    <location>
        <begin position="100"/>
        <end position="111"/>
    </location>
</feature>